<proteinExistence type="inferred from homology"/>
<gene>
    <name evidence="10" type="ORF">ASEP1449_LOCUS19987</name>
</gene>
<keyword evidence="4 6" id="KW-0505">Motor protein</keyword>
<dbReference type="PROSITE" id="PS50096">
    <property type="entry name" value="IQ"/>
    <property type="match status" value="3"/>
</dbReference>
<evidence type="ECO:0000256" key="2">
    <source>
        <dbReference type="ARBA" id="ARBA00022840"/>
    </source>
</evidence>
<dbReference type="GO" id="GO:0005737">
    <property type="term" value="C:cytoplasm"/>
    <property type="evidence" value="ECO:0007669"/>
    <property type="project" value="TreeGrafter"/>
</dbReference>
<organism evidence="10">
    <name type="scientific">Attheya septentrionalis</name>
    <dbReference type="NCBI Taxonomy" id="420275"/>
    <lineage>
        <taxon>Eukaryota</taxon>
        <taxon>Sar</taxon>
        <taxon>Stramenopiles</taxon>
        <taxon>Ochrophyta</taxon>
        <taxon>Bacillariophyta</taxon>
        <taxon>Coscinodiscophyceae</taxon>
        <taxon>Chaetocerotophycidae</taxon>
        <taxon>Chaetocerotales</taxon>
        <taxon>Attheyaceae</taxon>
        <taxon>Attheya</taxon>
    </lineage>
</organism>
<dbReference type="InterPro" id="IPR036961">
    <property type="entry name" value="Kinesin_motor_dom_sf"/>
</dbReference>
<evidence type="ECO:0000313" key="10">
    <source>
        <dbReference type="EMBL" id="CAD9828152.1"/>
    </source>
</evidence>
<dbReference type="GO" id="GO:0016459">
    <property type="term" value="C:myosin complex"/>
    <property type="evidence" value="ECO:0007669"/>
    <property type="project" value="UniProtKB-KW"/>
</dbReference>
<dbReference type="InterPro" id="IPR001609">
    <property type="entry name" value="Myosin_head_motor_dom-like"/>
</dbReference>
<dbReference type="CDD" id="cd00124">
    <property type="entry name" value="MYSc"/>
    <property type="match status" value="1"/>
</dbReference>
<feature type="binding site" evidence="6">
    <location>
        <begin position="275"/>
        <end position="282"/>
    </location>
    <ligand>
        <name>ATP</name>
        <dbReference type="ChEBI" id="CHEBI:30616"/>
    </ligand>
</feature>
<keyword evidence="3 6" id="KW-0518">Myosin</keyword>
<evidence type="ECO:0000256" key="6">
    <source>
        <dbReference type="PROSITE-ProRule" id="PRU00782"/>
    </source>
</evidence>
<dbReference type="GO" id="GO:0000146">
    <property type="term" value="F:microfilament motor activity"/>
    <property type="evidence" value="ECO:0007669"/>
    <property type="project" value="TreeGrafter"/>
</dbReference>
<dbReference type="PANTHER" id="PTHR13140">
    <property type="entry name" value="MYOSIN"/>
    <property type="match status" value="1"/>
</dbReference>
<dbReference type="Gene3D" id="1.20.5.190">
    <property type="match status" value="2"/>
</dbReference>
<dbReference type="GO" id="GO:0016020">
    <property type="term" value="C:membrane"/>
    <property type="evidence" value="ECO:0007669"/>
    <property type="project" value="TreeGrafter"/>
</dbReference>
<name>A0A7S2URN5_9STRA</name>
<keyword evidence="5 6" id="KW-0009">Actin-binding</keyword>
<keyword evidence="2 6" id="KW-0067">ATP-binding</keyword>
<dbReference type="Gene3D" id="3.30.70.1590">
    <property type="match status" value="1"/>
</dbReference>
<dbReference type="SMART" id="SM00015">
    <property type="entry name" value="IQ"/>
    <property type="match status" value="4"/>
</dbReference>
<evidence type="ECO:0000256" key="4">
    <source>
        <dbReference type="ARBA" id="ARBA00023175"/>
    </source>
</evidence>
<dbReference type="PRINTS" id="PR00193">
    <property type="entry name" value="MYOSINHEAVY"/>
</dbReference>
<protein>
    <recommendedName>
        <fullName evidence="9">Myosin motor domain-containing protein</fullName>
    </recommendedName>
</protein>
<accession>A0A7S2URN5</accession>
<evidence type="ECO:0000256" key="8">
    <source>
        <dbReference type="SAM" id="MobiDB-lite"/>
    </source>
</evidence>
<dbReference type="GO" id="GO:0007015">
    <property type="term" value="P:actin filament organization"/>
    <property type="evidence" value="ECO:0007669"/>
    <property type="project" value="TreeGrafter"/>
</dbReference>
<evidence type="ECO:0000256" key="1">
    <source>
        <dbReference type="ARBA" id="ARBA00022741"/>
    </source>
</evidence>
<dbReference type="Gene3D" id="1.20.120.720">
    <property type="entry name" value="Myosin VI head, motor domain, U50 subdomain"/>
    <property type="match status" value="1"/>
</dbReference>
<dbReference type="Gene3D" id="3.40.850.10">
    <property type="entry name" value="Kinesin motor domain"/>
    <property type="match status" value="2"/>
</dbReference>
<dbReference type="Gene3D" id="1.20.58.530">
    <property type="match status" value="1"/>
</dbReference>
<feature type="region of interest" description="Disordered" evidence="8">
    <location>
        <begin position="1465"/>
        <end position="1499"/>
    </location>
</feature>
<dbReference type="Gene3D" id="1.10.10.820">
    <property type="match status" value="1"/>
</dbReference>
<dbReference type="InterPro" id="IPR000048">
    <property type="entry name" value="IQ_motif_EF-hand-BS"/>
</dbReference>
<dbReference type="Pfam" id="PF00063">
    <property type="entry name" value="Myosin_head"/>
    <property type="match status" value="2"/>
</dbReference>
<keyword evidence="1 6" id="KW-0547">Nucleotide-binding</keyword>
<keyword evidence="7" id="KW-0175">Coiled coil</keyword>
<feature type="domain" description="Myosin motor" evidence="9">
    <location>
        <begin position="113"/>
        <end position="928"/>
    </location>
</feature>
<feature type="region of interest" description="Actin-binding" evidence="6">
    <location>
        <begin position="795"/>
        <end position="817"/>
    </location>
</feature>
<dbReference type="SUPFAM" id="SSF52540">
    <property type="entry name" value="P-loop containing nucleoside triphosphate hydrolases"/>
    <property type="match status" value="2"/>
</dbReference>
<feature type="coiled-coil region" evidence="7">
    <location>
        <begin position="1097"/>
        <end position="1166"/>
    </location>
</feature>
<feature type="compositionally biased region" description="Polar residues" evidence="8">
    <location>
        <begin position="1465"/>
        <end position="1475"/>
    </location>
</feature>
<evidence type="ECO:0000259" key="9">
    <source>
        <dbReference type="PROSITE" id="PS51456"/>
    </source>
</evidence>
<dbReference type="InterPro" id="IPR027417">
    <property type="entry name" value="P-loop_NTPase"/>
</dbReference>
<dbReference type="GO" id="GO:0051015">
    <property type="term" value="F:actin filament binding"/>
    <property type="evidence" value="ECO:0007669"/>
    <property type="project" value="TreeGrafter"/>
</dbReference>
<comment type="similarity">
    <text evidence="6">Belongs to the TRAFAC class myosin-kinesin ATPase superfamily. Myosin family.</text>
</comment>
<dbReference type="EMBL" id="HBHQ01029459">
    <property type="protein sequence ID" value="CAD9828152.1"/>
    <property type="molecule type" value="Transcribed_RNA"/>
</dbReference>
<evidence type="ECO:0000256" key="3">
    <source>
        <dbReference type="ARBA" id="ARBA00023123"/>
    </source>
</evidence>
<dbReference type="SMART" id="SM00242">
    <property type="entry name" value="MYSc"/>
    <property type="match status" value="1"/>
</dbReference>
<feature type="compositionally biased region" description="Basic and acidic residues" evidence="8">
    <location>
        <begin position="1480"/>
        <end position="1499"/>
    </location>
</feature>
<reference evidence="10" key="1">
    <citation type="submission" date="2021-01" db="EMBL/GenBank/DDBJ databases">
        <authorList>
            <person name="Corre E."/>
            <person name="Pelletier E."/>
            <person name="Niang G."/>
            <person name="Scheremetjew M."/>
            <person name="Finn R."/>
            <person name="Kale V."/>
            <person name="Holt S."/>
            <person name="Cochrane G."/>
            <person name="Meng A."/>
            <person name="Brown T."/>
            <person name="Cohen L."/>
        </authorList>
    </citation>
    <scope>NUCLEOTIDE SEQUENCE</scope>
    <source>
        <strain evidence="10">CCMP2084</strain>
    </source>
</reference>
<dbReference type="PROSITE" id="PS51456">
    <property type="entry name" value="MYOSIN_MOTOR"/>
    <property type="match status" value="1"/>
</dbReference>
<dbReference type="PANTHER" id="PTHR13140:SF706">
    <property type="entry name" value="DILUTE CLASS UNCONVENTIONAL MYOSIN, ISOFORM C"/>
    <property type="match status" value="1"/>
</dbReference>
<sequence>MDELPSMSMSLPYTDTASVQMEGGQRVYVRDEHYAWLPAKVVSTDETNFTCQVEIALPRDWNDSTLLMPDSTLTKEDANEKKRVVPIDLKEYPNGELPLQNLESRESSSLQLMNKPDMADLPFLHEAAILYNLKDRHYRGVPYTRVGDIVVAMNPFRWIEGLYSSEKQDFYAQHLIWNAKKDEKEENSDDEFEEEEGAIPGMGDAFLREHGLPTTIDGLKKKLRQESKADWSKKNQNGGIMYDKLGFDPHVYETSALCYKGLASEGVNQTILVSGESGAGKTETVKIVMGHLALMEQTRPFFKFSTKVSGNTIGAAATVERVLQSNPVFEAFGNAKTIRNNNSSRFGKFTQLQFDVESLANAKRGNRNTPSCLLAGSSCTTYLLEKSRVVSHAAGERSYHIFYQLLEAPEEYKAQVWSGLEGATSESFAYIGHAETCKAIEGESDATSWERTRKALSVFGLENESLIDMMRALCVVLQLGNLTFEDDPAADAEDGGSVITSQNELEQLADLMGLTPEEIQVAMTCRIMKTRYDECVVNLRPHLAKEGCDALAKEIYARVFDVLVKNINEYTRAENHYEEKTDMLSETALPESGGTKTFGLISLLDIFGFECFGVNRFEQMCINYANERLQQKYVLDNFKAVQQEYEAEGIEIFDFNVVDNSDVLTLLEGKIGLIVSLNEECIRPNGSDETFVYKAKLVHGDSMTLIQEKLHKPTEFGINHFAGPVIYNAEGFVVRNTNKLPNDLMACACLSTNELIRTEFNTLAEAVKKSKNMSVRKRGGNVANHTVLTTFRSQLGHLMSQVEDTKTRYIRCVKSNDMMEPAVTDHHTTMRQLECAGLVTAVTISRETFPNRLNYEMTFTRFECLLKDGEQIPKSTELREGVRQMLSTLLYSVAEVHQNGNVDYPFACGKTRVYFRAGALERLEIARMEFFSTRVVRLQATCRAYMCRWKYRALHKATIILQANWRGLSQWRNYNFSKYAMTIIQCFVRSALARMKLRQLYENHAAVQIQARWRTQKPRRELLKFRSAAVLIQSRVRVKRDQALFSAKLAALKEEARRDEELKDLQKQVHKDKAEKAVDETLLVEIETMFDYLRNEVYKLREKNQALRTNVKETEAEKRDLKVLVESSDASSSLYRLRVGQLGKTNAALIAEAAKLKKDVTCVKKEMRLKQIVHEEALLTMQEQYSLDLKEKGQEIWHRNEQLKTLTQASKFESNLLKDELRKQGEDHIHEVMRLKTELRKTQDSHHDYLAKLMDVLETTHTARETETTRINNEMRSMKEEKDTQILELQREVNELRKMHTKEAVELNDELKKKKDEMFDAKRELEKSRYARHDRSQRFHEVAKKLGNKIVRQDNNVQVLPESTSRSLLGLKKKNTVTSPRSGSLENISEMKRMLEMLQVFYEKEEGSHSKVDDNILRMMDKFLVVSEPDEAIAVYKKRLDVRETENKLLRDELAEKSICRQCEYRSQQNSSSKRIGSPDQKRVFDGSSARKEQSKPFR</sequence>
<evidence type="ECO:0000256" key="7">
    <source>
        <dbReference type="SAM" id="Coils"/>
    </source>
</evidence>
<feature type="coiled-coil region" evidence="7">
    <location>
        <begin position="1272"/>
        <end position="1328"/>
    </location>
</feature>
<evidence type="ECO:0000256" key="5">
    <source>
        <dbReference type="ARBA" id="ARBA00023203"/>
    </source>
</evidence>
<dbReference type="GO" id="GO:0005524">
    <property type="term" value="F:ATP binding"/>
    <property type="evidence" value="ECO:0007669"/>
    <property type="project" value="UniProtKB-UniRule"/>
</dbReference>